<dbReference type="Pfam" id="PF01554">
    <property type="entry name" value="MatE"/>
    <property type="match status" value="2"/>
</dbReference>
<feature type="transmembrane region" description="Helical" evidence="7">
    <location>
        <begin position="217"/>
        <end position="239"/>
    </location>
</feature>
<keyword evidence="9" id="KW-1185">Reference proteome</keyword>
<feature type="transmembrane region" description="Helical" evidence="7">
    <location>
        <begin position="445"/>
        <end position="468"/>
    </location>
</feature>
<feature type="transmembrane region" description="Helical" evidence="7">
    <location>
        <begin position="153"/>
        <end position="178"/>
    </location>
</feature>
<dbReference type="InterPro" id="IPR002528">
    <property type="entry name" value="MATE_fam"/>
</dbReference>
<evidence type="ECO:0000256" key="4">
    <source>
        <dbReference type="ARBA" id="ARBA00022989"/>
    </source>
</evidence>
<evidence type="ECO:0000256" key="6">
    <source>
        <dbReference type="SAM" id="MobiDB-lite"/>
    </source>
</evidence>
<accession>A0A7C8MB21</accession>
<feature type="transmembrane region" description="Helical" evidence="7">
    <location>
        <begin position="405"/>
        <end position="424"/>
    </location>
</feature>
<keyword evidence="5 7" id="KW-0472">Membrane</keyword>
<keyword evidence="3 7" id="KW-0812">Transmembrane</keyword>
<evidence type="ECO:0000313" key="8">
    <source>
        <dbReference type="EMBL" id="KAF2864984.1"/>
    </source>
</evidence>
<dbReference type="GO" id="GO:0015297">
    <property type="term" value="F:antiporter activity"/>
    <property type="evidence" value="ECO:0007669"/>
    <property type="project" value="InterPro"/>
</dbReference>
<feature type="transmembrane region" description="Helical" evidence="7">
    <location>
        <begin position="251"/>
        <end position="273"/>
    </location>
</feature>
<evidence type="ECO:0000256" key="3">
    <source>
        <dbReference type="ARBA" id="ARBA00022692"/>
    </source>
</evidence>
<dbReference type="InterPro" id="IPR045069">
    <property type="entry name" value="MATE_euk"/>
</dbReference>
<dbReference type="GO" id="GO:0016020">
    <property type="term" value="C:membrane"/>
    <property type="evidence" value="ECO:0007669"/>
    <property type="project" value="UniProtKB-SubCell"/>
</dbReference>
<protein>
    <submittedName>
        <fullName evidence="8">Mate-domain-containing protein</fullName>
    </submittedName>
</protein>
<gene>
    <name evidence="8" type="ORF">BDV95DRAFT_508314</name>
</gene>
<dbReference type="CDD" id="cd13132">
    <property type="entry name" value="MATE_eukaryotic"/>
    <property type="match status" value="1"/>
</dbReference>
<reference evidence="8 9" key="1">
    <citation type="submission" date="2020-01" db="EMBL/GenBank/DDBJ databases">
        <authorList>
            <consortium name="DOE Joint Genome Institute"/>
            <person name="Haridas S."/>
            <person name="Albert R."/>
            <person name="Binder M."/>
            <person name="Bloem J."/>
            <person name="Labutti K."/>
            <person name="Salamov A."/>
            <person name="Andreopoulos B."/>
            <person name="Baker S.E."/>
            <person name="Barry K."/>
            <person name="Bills G."/>
            <person name="Bluhm B.H."/>
            <person name="Cannon C."/>
            <person name="Castanera R."/>
            <person name="Culley D.E."/>
            <person name="Daum C."/>
            <person name="Ezra D."/>
            <person name="Gonzalez J.B."/>
            <person name="Henrissat B."/>
            <person name="Kuo A."/>
            <person name="Liang C."/>
            <person name="Lipzen A."/>
            <person name="Lutzoni F."/>
            <person name="Magnuson J."/>
            <person name="Mondo S."/>
            <person name="Nolan M."/>
            <person name="Ohm R."/>
            <person name="Pangilinan J."/>
            <person name="Park H.-J.H."/>
            <person name="Ramirez L."/>
            <person name="Alfaro M."/>
            <person name="Sun H."/>
            <person name="Tritt A."/>
            <person name="Yoshinaga Y."/>
            <person name="Zwiers L.-H.L."/>
            <person name="Turgeon B.G."/>
            <person name="Goodwin S.B."/>
            <person name="Spatafora J.W."/>
            <person name="Crous P.W."/>
            <person name="Grigoriev I.V."/>
        </authorList>
    </citation>
    <scope>NUCLEOTIDE SEQUENCE [LARGE SCALE GENOMIC DNA]</scope>
    <source>
        <strain evidence="8 9">CBS 611.86</strain>
    </source>
</reference>
<dbReference type="PANTHER" id="PTHR11206">
    <property type="entry name" value="MULTIDRUG RESISTANCE PROTEIN"/>
    <property type="match status" value="1"/>
</dbReference>
<comment type="caution">
    <text evidence="8">The sequence shown here is derived from an EMBL/GenBank/DDBJ whole genome shotgun (WGS) entry which is preliminary data.</text>
</comment>
<dbReference type="NCBIfam" id="TIGR00797">
    <property type="entry name" value="matE"/>
    <property type="match status" value="1"/>
</dbReference>
<feature type="transmembrane region" description="Helical" evidence="7">
    <location>
        <begin position="374"/>
        <end position="393"/>
    </location>
</feature>
<feature type="transmembrane region" description="Helical" evidence="7">
    <location>
        <begin position="474"/>
        <end position="495"/>
    </location>
</feature>
<evidence type="ECO:0000256" key="1">
    <source>
        <dbReference type="ARBA" id="ARBA00004141"/>
    </source>
</evidence>
<dbReference type="GO" id="GO:0042910">
    <property type="term" value="F:xenobiotic transmembrane transporter activity"/>
    <property type="evidence" value="ECO:0007669"/>
    <property type="project" value="InterPro"/>
</dbReference>
<feature type="transmembrane region" description="Helical" evidence="7">
    <location>
        <begin position="77"/>
        <end position="100"/>
    </location>
</feature>
<keyword evidence="4 7" id="KW-1133">Transmembrane helix</keyword>
<dbReference type="GO" id="GO:1990961">
    <property type="term" value="P:xenobiotic detoxification by transmembrane export across the plasma membrane"/>
    <property type="evidence" value="ECO:0007669"/>
    <property type="project" value="InterPro"/>
</dbReference>
<feature type="transmembrane region" description="Helical" evidence="7">
    <location>
        <begin position="184"/>
        <end position="205"/>
    </location>
</feature>
<evidence type="ECO:0000256" key="7">
    <source>
        <dbReference type="SAM" id="Phobius"/>
    </source>
</evidence>
<feature type="compositionally biased region" description="Polar residues" evidence="6">
    <location>
        <begin position="24"/>
        <end position="41"/>
    </location>
</feature>
<proteinExistence type="inferred from homology"/>
<dbReference type="EMBL" id="JAADJZ010000038">
    <property type="protein sequence ID" value="KAF2864984.1"/>
    <property type="molecule type" value="Genomic_DNA"/>
</dbReference>
<comment type="subcellular location">
    <subcellularLocation>
        <location evidence="1">Membrane</location>
        <topology evidence="1">Multi-pass membrane protein</topology>
    </subcellularLocation>
</comment>
<evidence type="ECO:0000256" key="5">
    <source>
        <dbReference type="ARBA" id="ARBA00023136"/>
    </source>
</evidence>
<dbReference type="Proteomes" id="UP000481861">
    <property type="component" value="Unassembled WGS sequence"/>
</dbReference>
<evidence type="ECO:0000256" key="2">
    <source>
        <dbReference type="ARBA" id="ARBA00010199"/>
    </source>
</evidence>
<dbReference type="OrthoDB" id="2126698at2759"/>
<sequence length="511" mass="54357">MDAPDGPRRFSVVSPLLAAHDTNGHTTTSTSKHTQYGTTTATVPDPSEVEALIHRNNDIDLHTTASKEAKLLLQSSIPLVITYLLQYSFSLTTLFVVGHIGTNELGAVSLATMTANITGFAIYEGLATSLDTLCAQAYGSGRKELVGLHLQRMVVLMLLTTVPIGAAWLCSGWILAALVPEKDLAFMAGRYLRILLAGAPGYAVFEAGKRFTQAQGLFNASLFVLVLSTPLNVLLNYLFVFTFHWGLPGAALATVISNTLLPVFLWLYVYFIAPWSLQCWPGLSLRAACSHWGPMVRLAIPGIIMAESEWLAFDILTFSASYLSTAHLAAQSVVLSIGVAMYHIPFSVSVAVSTRLGNFIGAGALAPARVATRTYVAVFLAIGLLDATILTTMRHILPRAFSADPAVISIAASVMPVLAVFQLCDATTALANAVLRGLGRQAIGGYVNVGVYYGIALPVGLALCFGAPGLKLVGLWTGCAVGSFLITVVEGGYCWGARWEKAVEDAKGRGE</sequence>
<organism evidence="8 9">
    <name type="scientific">Massariosphaeria phaeospora</name>
    <dbReference type="NCBI Taxonomy" id="100035"/>
    <lineage>
        <taxon>Eukaryota</taxon>
        <taxon>Fungi</taxon>
        <taxon>Dikarya</taxon>
        <taxon>Ascomycota</taxon>
        <taxon>Pezizomycotina</taxon>
        <taxon>Dothideomycetes</taxon>
        <taxon>Pleosporomycetidae</taxon>
        <taxon>Pleosporales</taxon>
        <taxon>Pleosporales incertae sedis</taxon>
        <taxon>Massariosphaeria</taxon>
    </lineage>
</organism>
<feature type="transmembrane region" description="Helical" evidence="7">
    <location>
        <begin position="120"/>
        <end position="141"/>
    </location>
</feature>
<comment type="similarity">
    <text evidence="2">Belongs to the multi antimicrobial extrusion (MATE) (TC 2.A.66.1) family.</text>
</comment>
<feature type="region of interest" description="Disordered" evidence="6">
    <location>
        <begin position="20"/>
        <end position="41"/>
    </location>
</feature>
<name>A0A7C8MB21_9PLEO</name>
<dbReference type="AlphaFoldDB" id="A0A7C8MB21"/>
<evidence type="ECO:0000313" key="9">
    <source>
        <dbReference type="Proteomes" id="UP000481861"/>
    </source>
</evidence>